<dbReference type="InterPro" id="IPR050738">
    <property type="entry name" value="Sulfatase"/>
</dbReference>
<evidence type="ECO:0000256" key="1">
    <source>
        <dbReference type="ARBA" id="ARBA00008779"/>
    </source>
</evidence>
<sequence length="479" mass="52929">MFRIFSLLLVSTGVCLLMAFNTEKPAAKTPNIVLFFIDDLGYGDLSVNGALGYQTPNLDKMAMEGTRFTNFMAAQAVCSASRAALLTGCYPNRLGISGAFGPKAGVGLNPKEETIAELVKAQGYTTGIFGKWHLGSEQEFLPLQQGFDEYYGVPYSHDMWPLHPWQERAKYLPLHWIDGNNAGKEIKNLEDASELTPVITEKAISFIKRNKNKPFFLYVPHPLPHVPLAASAKFRGKSQRGIFGDVMMELDWSVGEIMKELKAQGLDNNTLVIFTSDNGPWLNYGDHAGSAGGFREGKGTSFEGGQREPCIMRWPGVIPAGRVSNKLLSNLDVLPTIAKLTGAKLPKEKIDGIDFSALLKGDDTQTPRESFLYYYRKNNLEAVRKGDWKLVFAHPGRTYEGSLPGKNGQPGPAPEDHQFPKALYNLARDPSERYDVLEQNPEIVAELEKIADAAREDMGDDLQQKAGKNVREIGRAGKK</sequence>
<evidence type="ECO:0000259" key="5">
    <source>
        <dbReference type="Pfam" id="PF00884"/>
    </source>
</evidence>
<dbReference type="SUPFAM" id="SSF53649">
    <property type="entry name" value="Alkaline phosphatase-like"/>
    <property type="match status" value="1"/>
</dbReference>
<name>A0A1G7JK36_9BACT</name>
<feature type="region of interest" description="Disordered" evidence="3">
    <location>
        <begin position="459"/>
        <end position="479"/>
    </location>
</feature>
<reference evidence="7" key="1">
    <citation type="submission" date="2016-10" db="EMBL/GenBank/DDBJ databases">
        <authorList>
            <person name="Varghese N."/>
            <person name="Submissions S."/>
        </authorList>
    </citation>
    <scope>NUCLEOTIDE SEQUENCE [LARGE SCALE GENOMIC DNA]</scope>
    <source>
        <strain evidence="7">DSM 25329</strain>
    </source>
</reference>
<dbReference type="AlphaFoldDB" id="A0A1G7JK36"/>
<proteinExistence type="inferred from homology"/>
<dbReference type="Pfam" id="PF00884">
    <property type="entry name" value="Sulfatase"/>
    <property type="match status" value="1"/>
</dbReference>
<keyword evidence="2" id="KW-0378">Hydrolase</keyword>
<dbReference type="PANTHER" id="PTHR42693:SF53">
    <property type="entry name" value="ENDO-4-O-SULFATASE"/>
    <property type="match status" value="1"/>
</dbReference>
<evidence type="ECO:0000256" key="3">
    <source>
        <dbReference type="SAM" id="MobiDB-lite"/>
    </source>
</evidence>
<evidence type="ECO:0000256" key="2">
    <source>
        <dbReference type="ARBA" id="ARBA00022801"/>
    </source>
</evidence>
<dbReference type="PANTHER" id="PTHR42693">
    <property type="entry name" value="ARYLSULFATASE FAMILY MEMBER"/>
    <property type="match status" value="1"/>
</dbReference>
<organism evidence="6 7">
    <name type="scientific">Dyadobacter soli</name>
    <dbReference type="NCBI Taxonomy" id="659014"/>
    <lineage>
        <taxon>Bacteria</taxon>
        <taxon>Pseudomonadati</taxon>
        <taxon>Bacteroidota</taxon>
        <taxon>Cytophagia</taxon>
        <taxon>Cytophagales</taxon>
        <taxon>Spirosomataceae</taxon>
        <taxon>Dyadobacter</taxon>
    </lineage>
</organism>
<keyword evidence="4" id="KW-0732">Signal</keyword>
<feature type="signal peptide" evidence="4">
    <location>
        <begin position="1"/>
        <end position="19"/>
    </location>
</feature>
<protein>
    <submittedName>
        <fullName evidence="6">Arylsulfatase</fullName>
    </submittedName>
</protein>
<dbReference type="STRING" id="659014.SAMN04487996_109316"/>
<feature type="chain" id="PRO_5011472129" evidence="4">
    <location>
        <begin position="20"/>
        <end position="479"/>
    </location>
</feature>
<dbReference type="Gene3D" id="3.40.720.10">
    <property type="entry name" value="Alkaline Phosphatase, subunit A"/>
    <property type="match status" value="1"/>
</dbReference>
<keyword evidence="7" id="KW-1185">Reference proteome</keyword>
<accession>A0A1G7JK36</accession>
<feature type="domain" description="Sulfatase N-terminal" evidence="5">
    <location>
        <begin position="30"/>
        <end position="343"/>
    </location>
</feature>
<dbReference type="InterPro" id="IPR017850">
    <property type="entry name" value="Alkaline_phosphatase_core_sf"/>
</dbReference>
<dbReference type="GO" id="GO:0004065">
    <property type="term" value="F:arylsulfatase activity"/>
    <property type="evidence" value="ECO:0007669"/>
    <property type="project" value="TreeGrafter"/>
</dbReference>
<dbReference type="CDD" id="cd16026">
    <property type="entry name" value="GALNS_like"/>
    <property type="match status" value="1"/>
</dbReference>
<evidence type="ECO:0000313" key="7">
    <source>
        <dbReference type="Proteomes" id="UP000198748"/>
    </source>
</evidence>
<dbReference type="Proteomes" id="UP000198748">
    <property type="component" value="Unassembled WGS sequence"/>
</dbReference>
<dbReference type="InterPro" id="IPR000917">
    <property type="entry name" value="Sulfatase_N"/>
</dbReference>
<evidence type="ECO:0000256" key="4">
    <source>
        <dbReference type="SAM" id="SignalP"/>
    </source>
</evidence>
<dbReference type="EMBL" id="FNAN01000009">
    <property type="protein sequence ID" value="SDF25307.1"/>
    <property type="molecule type" value="Genomic_DNA"/>
</dbReference>
<dbReference type="Gene3D" id="3.30.1120.10">
    <property type="match status" value="1"/>
</dbReference>
<dbReference type="Pfam" id="PF14707">
    <property type="entry name" value="Sulfatase_C"/>
    <property type="match status" value="1"/>
</dbReference>
<feature type="compositionally biased region" description="Basic and acidic residues" evidence="3">
    <location>
        <begin position="469"/>
        <end position="479"/>
    </location>
</feature>
<gene>
    <name evidence="6" type="ORF">SAMN04487996_109316</name>
</gene>
<evidence type="ECO:0000313" key="6">
    <source>
        <dbReference type="EMBL" id="SDF25307.1"/>
    </source>
</evidence>
<comment type="similarity">
    <text evidence="1">Belongs to the sulfatase family.</text>
</comment>